<dbReference type="EMBL" id="JH992981">
    <property type="protein sequence ID" value="EKX49653.1"/>
    <property type="molecule type" value="Genomic_DNA"/>
</dbReference>
<feature type="compositionally biased region" description="Basic and acidic residues" evidence="1">
    <location>
        <begin position="576"/>
        <end position="586"/>
    </location>
</feature>
<gene>
    <name evidence="2" type="ORF">GUITHDRAFT_104614</name>
</gene>
<dbReference type="Gene3D" id="3.40.50.1820">
    <property type="entry name" value="alpha/beta hydrolase"/>
    <property type="match status" value="1"/>
</dbReference>
<proteinExistence type="predicted"/>
<feature type="compositionally biased region" description="Basic and acidic residues" evidence="1">
    <location>
        <begin position="469"/>
        <end position="481"/>
    </location>
</feature>
<evidence type="ECO:0000313" key="3">
    <source>
        <dbReference type="EnsemblProtists" id="EKX49653"/>
    </source>
</evidence>
<evidence type="ECO:0000313" key="2">
    <source>
        <dbReference type="EMBL" id="EKX49653.1"/>
    </source>
</evidence>
<feature type="compositionally biased region" description="Acidic residues" evidence="1">
    <location>
        <begin position="540"/>
        <end position="552"/>
    </location>
</feature>
<dbReference type="PaxDb" id="55529-EKX49653"/>
<protein>
    <submittedName>
        <fullName evidence="2 3">Uncharacterized protein</fullName>
    </submittedName>
</protein>
<reference evidence="4" key="2">
    <citation type="submission" date="2012-11" db="EMBL/GenBank/DDBJ databases">
        <authorList>
            <person name="Kuo A."/>
            <person name="Curtis B.A."/>
            <person name="Tanifuji G."/>
            <person name="Burki F."/>
            <person name="Gruber A."/>
            <person name="Irimia M."/>
            <person name="Maruyama S."/>
            <person name="Arias M.C."/>
            <person name="Ball S.G."/>
            <person name="Gile G.H."/>
            <person name="Hirakawa Y."/>
            <person name="Hopkins J.F."/>
            <person name="Rensing S.A."/>
            <person name="Schmutz J."/>
            <person name="Symeonidi A."/>
            <person name="Elias M."/>
            <person name="Eveleigh R.J."/>
            <person name="Herman E.K."/>
            <person name="Klute M.J."/>
            <person name="Nakayama T."/>
            <person name="Obornik M."/>
            <person name="Reyes-Prieto A."/>
            <person name="Armbrust E.V."/>
            <person name="Aves S.J."/>
            <person name="Beiko R.G."/>
            <person name="Coutinho P."/>
            <person name="Dacks J.B."/>
            <person name="Durnford D.G."/>
            <person name="Fast N.M."/>
            <person name="Green B.R."/>
            <person name="Grisdale C."/>
            <person name="Hempe F."/>
            <person name="Henrissat B."/>
            <person name="Hoppner M.P."/>
            <person name="Ishida K.-I."/>
            <person name="Kim E."/>
            <person name="Koreny L."/>
            <person name="Kroth P.G."/>
            <person name="Liu Y."/>
            <person name="Malik S.-B."/>
            <person name="Maier U.G."/>
            <person name="McRose D."/>
            <person name="Mock T."/>
            <person name="Neilson J.A."/>
            <person name="Onodera N.T."/>
            <person name="Poole A.M."/>
            <person name="Pritham E.J."/>
            <person name="Richards T.A."/>
            <person name="Rocap G."/>
            <person name="Roy S.W."/>
            <person name="Sarai C."/>
            <person name="Schaack S."/>
            <person name="Shirato S."/>
            <person name="Slamovits C.H."/>
            <person name="Spencer D.F."/>
            <person name="Suzuki S."/>
            <person name="Worden A.Z."/>
            <person name="Zauner S."/>
            <person name="Barry K."/>
            <person name="Bell C."/>
            <person name="Bharti A.K."/>
            <person name="Crow J.A."/>
            <person name="Grimwood J."/>
            <person name="Kramer R."/>
            <person name="Lindquist E."/>
            <person name="Lucas S."/>
            <person name="Salamov A."/>
            <person name="McFadden G.I."/>
            <person name="Lane C.E."/>
            <person name="Keeling P.J."/>
            <person name="Gray M.W."/>
            <person name="Grigoriev I.V."/>
            <person name="Archibald J.M."/>
        </authorList>
    </citation>
    <scope>NUCLEOTIDE SEQUENCE</scope>
    <source>
        <strain evidence="4">CCMP2712</strain>
    </source>
</reference>
<dbReference type="AlphaFoldDB" id="L1JNJ8"/>
<dbReference type="KEGG" id="gtt:GUITHDRAFT_104614"/>
<feature type="compositionally biased region" description="Acidic residues" evidence="1">
    <location>
        <begin position="482"/>
        <end position="492"/>
    </location>
</feature>
<evidence type="ECO:0000256" key="1">
    <source>
        <dbReference type="SAM" id="MobiDB-lite"/>
    </source>
</evidence>
<dbReference type="SUPFAM" id="SSF53474">
    <property type="entry name" value="alpha/beta-Hydrolases"/>
    <property type="match status" value="1"/>
</dbReference>
<sequence>MAGSEEESRQAKGAPCSDCQSSMHTTGFCKRPPRPSKVTLVTCPDSSGGRGGSVEPEAGEARKTILQVIAGNDGKRTLHAELKAERISGETFTPGKNSEEGGEERTMMHEEWRFRSEEEEDVFVSIYAEANFEAADGSTADATKAGELEEARRRLTEIQTAIWSKDDMSIQDEQMLREAEGRLQELKQVSEQHQSAAGRPVIIWMHGTGDCRSSVATVNYVCDLVARCRGAVGVCIDVRLHGDRRGDKKLNPKEDSSEYQLAMVTALDMANNSTSSSSRHRNPFILDNVFDLFSLLFPLIGVQDFDRAVRESCFHARVATIRPVFEHAREKLGKEEIDSETVKFVWNSITPGILSSYALRPSLKSLYPRPCLIVNGPVEFVIEAVVEVQQASNYQSLLLAVDEEAAHEISEGMWAQTLQFLQQQLLPSSLQLRQSSVQEVLKAGDGEEVEARSARDVVEGKNVEALEEKVQAGKIEHKEEEKQEEEVNSEGADEIRVLEEEQEQEQESTDAKAKHGKEILQEERQDKGEAEEETLRHEEEKDEEPGSEEEETREEKMFAEKEKEMTEQREEEEREEERREEERREEEVEGIEDETKLQEDEEEIVYSRSRQNSLC</sequence>
<dbReference type="RefSeq" id="XP_005836633.1">
    <property type="nucleotide sequence ID" value="XM_005836576.1"/>
</dbReference>
<name>L1JNJ8_GUITC</name>
<accession>L1JNJ8</accession>
<feature type="region of interest" description="Disordered" evidence="1">
    <location>
        <begin position="469"/>
        <end position="615"/>
    </location>
</feature>
<feature type="region of interest" description="Disordered" evidence="1">
    <location>
        <begin position="1"/>
        <end position="59"/>
    </location>
</feature>
<feature type="compositionally biased region" description="Basic and acidic residues" evidence="1">
    <location>
        <begin position="553"/>
        <end position="568"/>
    </location>
</feature>
<evidence type="ECO:0000313" key="4">
    <source>
        <dbReference type="Proteomes" id="UP000011087"/>
    </source>
</evidence>
<dbReference type="EnsemblProtists" id="EKX49653">
    <property type="protein sequence ID" value="EKX49653"/>
    <property type="gene ID" value="GUITHDRAFT_104614"/>
</dbReference>
<dbReference type="GeneID" id="17306286"/>
<dbReference type="PANTHER" id="PTHR47381">
    <property type="entry name" value="ALPHA/BETA-HYDROLASES SUPERFAMILY PROTEIN"/>
    <property type="match status" value="1"/>
</dbReference>
<dbReference type="OrthoDB" id="2152248at2759"/>
<dbReference type="STRING" id="905079.L1JNJ8"/>
<dbReference type="PANTHER" id="PTHR47381:SF3">
    <property type="entry name" value="ALPHA_BETA-HYDROLASES SUPERFAMILY PROTEIN"/>
    <property type="match status" value="1"/>
</dbReference>
<dbReference type="HOGENOM" id="CLU_444434_0_0_1"/>
<reference evidence="3" key="3">
    <citation type="submission" date="2015-06" db="UniProtKB">
        <authorList>
            <consortium name="EnsemblProtists"/>
        </authorList>
    </citation>
    <scope>IDENTIFICATION</scope>
</reference>
<keyword evidence="4" id="KW-1185">Reference proteome</keyword>
<reference evidence="2 4" key="1">
    <citation type="journal article" date="2012" name="Nature">
        <title>Algal genomes reveal evolutionary mosaicism and the fate of nucleomorphs.</title>
        <authorList>
            <consortium name="DOE Joint Genome Institute"/>
            <person name="Curtis B.A."/>
            <person name="Tanifuji G."/>
            <person name="Burki F."/>
            <person name="Gruber A."/>
            <person name="Irimia M."/>
            <person name="Maruyama S."/>
            <person name="Arias M.C."/>
            <person name="Ball S.G."/>
            <person name="Gile G.H."/>
            <person name="Hirakawa Y."/>
            <person name="Hopkins J.F."/>
            <person name="Kuo A."/>
            <person name="Rensing S.A."/>
            <person name="Schmutz J."/>
            <person name="Symeonidi A."/>
            <person name="Elias M."/>
            <person name="Eveleigh R.J."/>
            <person name="Herman E.K."/>
            <person name="Klute M.J."/>
            <person name="Nakayama T."/>
            <person name="Obornik M."/>
            <person name="Reyes-Prieto A."/>
            <person name="Armbrust E.V."/>
            <person name="Aves S.J."/>
            <person name="Beiko R.G."/>
            <person name="Coutinho P."/>
            <person name="Dacks J.B."/>
            <person name="Durnford D.G."/>
            <person name="Fast N.M."/>
            <person name="Green B.R."/>
            <person name="Grisdale C.J."/>
            <person name="Hempel F."/>
            <person name="Henrissat B."/>
            <person name="Hoppner M.P."/>
            <person name="Ishida K."/>
            <person name="Kim E."/>
            <person name="Koreny L."/>
            <person name="Kroth P.G."/>
            <person name="Liu Y."/>
            <person name="Malik S.B."/>
            <person name="Maier U.G."/>
            <person name="McRose D."/>
            <person name="Mock T."/>
            <person name="Neilson J.A."/>
            <person name="Onodera N.T."/>
            <person name="Poole A.M."/>
            <person name="Pritham E.J."/>
            <person name="Richards T.A."/>
            <person name="Rocap G."/>
            <person name="Roy S.W."/>
            <person name="Sarai C."/>
            <person name="Schaack S."/>
            <person name="Shirato S."/>
            <person name="Slamovits C.H."/>
            <person name="Spencer D.F."/>
            <person name="Suzuki S."/>
            <person name="Worden A.Z."/>
            <person name="Zauner S."/>
            <person name="Barry K."/>
            <person name="Bell C."/>
            <person name="Bharti A.K."/>
            <person name="Crow J.A."/>
            <person name="Grimwood J."/>
            <person name="Kramer R."/>
            <person name="Lindquist E."/>
            <person name="Lucas S."/>
            <person name="Salamov A."/>
            <person name="McFadden G.I."/>
            <person name="Lane C.E."/>
            <person name="Keeling P.J."/>
            <person name="Gray M.W."/>
            <person name="Grigoriev I.V."/>
            <person name="Archibald J.M."/>
        </authorList>
    </citation>
    <scope>NUCLEOTIDE SEQUENCE</scope>
    <source>
        <strain evidence="2 4">CCMP2712</strain>
    </source>
</reference>
<feature type="compositionally biased region" description="Basic and acidic residues" evidence="1">
    <location>
        <begin position="1"/>
        <end position="10"/>
    </location>
</feature>
<feature type="compositionally biased region" description="Basic and acidic residues" evidence="1">
    <location>
        <begin position="509"/>
        <end position="539"/>
    </location>
</feature>
<dbReference type="InterPro" id="IPR029058">
    <property type="entry name" value="AB_hydrolase_fold"/>
</dbReference>
<organism evidence="2">
    <name type="scientific">Guillardia theta (strain CCMP2712)</name>
    <name type="common">Cryptophyte</name>
    <dbReference type="NCBI Taxonomy" id="905079"/>
    <lineage>
        <taxon>Eukaryota</taxon>
        <taxon>Cryptophyceae</taxon>
        <taxon>Pyrenomonadales</taxon>
        <taxon>Geminigeraceae</taxon>
        <taxon>Guillardia</taxon>
    </lineage>
</organism>
<dbReference type="Proteomes" id="UP000011087">
    <property type="component" value="Unassembled WGS sequence"/>
</dbReference>